<proteinExistence type="inferred from homology"/>
<dbReference type="GO" id="GO:0045292">
    <property type="term" value="P:mRNA cis splicing, via spliceosome"/>
    <property type="evidence" value="ECO:0007669"/>
    <property type="project" value="TreeGrafter"/>
</dbReference>
<keyword evidence="5" id="KW-0539">Nucleus</keyword>
<dbReference type="AlphaFoldDB" id="A0AAD5UNH3"/>
<dbReference type="GO" id="GO:0005886">
    <property type="term" value="C:plasma membrane"/>
    <property type="evidence" value="ECO:0007669"/>
    <property type="project" value="InterPro"/>
</dbReference>
<evidence type="ECO:0000256" key="3">
    <source>
        <dbReference type="ARBA" id="ARBA00007054"/>
    </source>
</evidence>
<reference evidence="7" key="1">
    <citation type="submission" date="2022-07" db="EMBL/GenBank/DDBJ databases">
        <title>Genome Sequence of Physisporinus lineatus.</title>
        <authorList>
            <person name="Buettner E."/>
        </authorList>
    </citation>
    <scope>NUCLEOTIDE SEQUENCE</scope>
    <source>
        <strain evidence="7">VT162</strain>
    </source>
</reference>
<dbReference type="EMBL" id="JANAWD010001642">
    <property type="protein sequence ID" value="KAJ3472970.1"/>
    <property type="molecule type" value="Genomic_DNA"/>
</dbReference>
<protein>
    <recommendedName>
        <fullName evidence="9">Methylosome subunit pICln</fullName>
    </recommendedName>
</protein>
<name>A0AAD5UNH3_9APHY</name>
<dbReference type="GO" id="GO:0005829">
    <property type="term" value="C:cytosol"/>
    <property type="evidence" value="ECO:0007669"/>
    <property type="project" value="InterPro"/>
</dbReference>
<dbReference type="Proteomes" id="UP001212997">
    <property type="component" value="Unassembled WGS sequence"/>
</dbReference>
<dbReference type="GO" id="GO:0006884">
    <property type="term" value="P:cell volume homeostasis"/>
    <property type="evidence" value="ECO:0007669"/>
    <property type="project" value="InterPro"/>
</dbReference>
<feature type="region of interest" description="Disordered" evidence="6">
    <location>
        <begin position="202"/>
        <end position="251"/>
    </location>
</feature>
<dbReference type="GO" id="GO:0006821">
    <property type="term" value="P:chloride transport"/>
    <property type="evidence" value="ECO:0007669"/>
    <property type="project" value="InterPro"/>
</dbReference>
<dbReference type="GO" id="GO:0034709">
    <property type="term" value="C:methylosome"/>
    <property type="evidence" value="ECO:0007669"/>
    <property type="project" value="InterPro"/>
</dbReference>
<evidence type="ECO:0000256" key="1">
    <source>
        <dbReference type="ARBA" id="ARBA00004123"/>
    </source>
</evidence>
<evidence type="ECO:0000313" key="8">
    <source>
        <dbReference type="Proteomes" id="UP001212997"/>
    </source>
</evidence>
<dbReference type="InterPro" id="IPR003521">
    <property type="entry name" value="ICln"/>
</dbReference>
<keyword evidence="4" id="KW-0963">Cytoplasm</keyword>
<evidence type="ECO:0008006" key="9">
    <source>
        <dbReference type="Google" id="ProtNLM"/>
    </source>
</evidence>
<sequence>MAPPTLITEIPHHISPEEHKTFVASTPASFSDIPPVLQHKQENVSASFDPSLEGFTPEDGSSGTLYVLESVLIFMSSTGRGFQVDYPSITLHAISRAESGPSIYCQLDEGATNQDEAEQNDDEDSPMRELILIPQDSVALEPIFEALSHCASLHPDPADADDMDDDNDAFIDTNGLETFDGDEDQELSEVGRAALAHLESIIYNPFEKSTTPATTTESEENEEGQPDNSKDEEEQPHNGANGTTTTSKQTE</sequence>
<evidence type="ECO:0000256" key="2">
    <source>
        <dbReference type="ARBA" id="ARBA00004496"/>
    </source>
</evidence>
<dbReference type="GO" id="GO:0005681">
    <property type="term" value="C:spliceosomal complex"/>
    <property type="evidence" value="ECO:0007669"/>
    <property type="project" value="TreeGrafter"/>
</dbReference>
<evidence type="ECO:0000256" key="4">
    <source>
        <dbReference type="ARBA" id="ARBA00022490"/>
    </source>
</evidence>
<dbReference type="Pfam" id="PF03517">
    <property type="entry name" value="Voldacs"/>
    <property type="match status" value="1"/>
</dbReference>
<comment type="similarity">
    <text evidence="3">Belongs to the pICln (TC 1.A.47) family.</text>
</comment>
<dbReference type="GO" id="GO:0034715">
    <property type="term" value="C:pICln-Sm protein complex"/>
    <property type="evidence" value="ECO:0007669"/>
    <property type="project" value="InterPro"/>
</dbReference>
<evidence type="ECO:0000313" key="7">
    <source>
        <dbReference type="EMBL" id="KAJ3472970.1"/>
    </source>
</evidence>
<dbReference type="PANTHER" id="PTHR21399">
    <property type="entry name" value="CHLORIDE CONDUCTANCE REGULATORY PROTEIN ICLN"/>
    <property type="match status" value="1"/>
</dbReference>
<dbReference type="GO" id="GO:0000387">
    <property type="term" value="P:spliceosomal snRNP assembly"/>
    <property type="evidence" value="ECO:0007669"/>
    <property type="project" value="InterPro"/>
</dbReference>
<dbReference type="InterPro" id="IPR011993">
    <property type="entry name" value="PH-like_dom_sf"/>
</dbReference>
<evidence type="ECO:0000256" key="5">
    <source>
        <dbReference type="ARBA" id="ARBA00023242"/>
    </source>
</evidence>
<dbReference type="PANTHER" id="PTHR21399:SF0">
    <property type="entry name" value="METHYLOSOME SUBUNIT PICLN"/>
    <property type="match status" value="1"/>
</dbReference>
<feature type="compositionally biased region" description="Acidic residues" evidence="6">
    <location>
        <begin position="217"/>
        <end position="234"/>
    </location>
</feature>
<accession>A0AAD5UNH3</accession>
<keyword evidence="8" id="KW-1185">Reference proteome</keyword>
<evidence type="ECO:0000256" key="6">
    <source>
        <dbReference type="SAM" id="MobiDB-lite"/>
    </source>
</evidence>
<dbReference type="Gene3D" id="2.30.29.30">
    <property type="entry name" value="Pleckstrin-homology domain (PH domain)/Phosphotyrosine-binding domain (PTB)"/>
    <property type="match status" value="1"/>
</dbReference>
<gene>
    <name evidence="7" type="ORF">NLI96_g13181</name>
</gene>
<organism evidence="7 8">
    <name type="scientific">Meripilus lineatus</name>
    <dbReference type="NCBI Taxonomy" id="2056292"/>
    <lineage>
        <taxon>Eukaryota</taxon>
        <taxon>Fungi</taxon>
        <taxon>Dikarya</taxon>
        <taxon>Basidiomycota</taxon>
        <taxon>Agaricomycotina</taxon>
        <taxon>Agaricomycetes</taxon>
        <taxon>Polyporales</taxon>
        <taxon>Meripilaceae</taxon>
        <taxon>Meripilus</taxon>
    </lineage>
</organism>
<comment type="subcellular location">
    <subcellularLocation>
        <location evidence="2">Cytoplasm</location>
    </subcellularLocation>
    <subcellularLocation>
        <location evidence="1">Nucleus</location>
    </subcellularLocation>
</comment>
<comment type="caution">
    <text evidence="7">The sequence shown here is derived from an EMBL/GenBank/DDBJ whole genome shotgun (WGS) entry which is preliminary data.</text>
</comment>
<dbReference type="InterPro" id="IPR039924">
    <property type="entry name" value="ICln/Lot5/Saf5"/>
</dbReference>
<feature type="compositionally biased region" description="Polar residues" evidence="6">
    <location>
        <begin position="238"/>
        <end position="251"/>
    </location>
</feature>
<dbReference type="PRINTS" id="PR01348">
    <property type="entry name" value="ICLNCHANNEL"/>
</dbReference>